<keyword evidence="8 9" id="KW-0472">Membrane</keyword>
<evidence type="ECO:0000313" key="10">
    <source>
        <dbReference type="EMBL" id="PIP33344.1"/>
    </source>
</evidence>
<dbReference type="AlphaFoldDB" id="A0A2G9ZJK0"/>
<keyword evidence="3 9" id="KW-1003">Cell membrane</keyword>
<gene>
    <name evidence="9" type="primary">secE</name>
    <name evidence="10" type="ORF">COX22_04880</name>
</gene>
<evidence type="ECO:0000313" key="11">
    <source>
        <dbReference type="Proteomes" id="UP000230729"/>
    </source>
</evidence>
<keyword evidence="2 9" id="KW-0813">Transport</keyword>
<dbReference type="GO" id="GO:0065002">
    <property type="term" value="P:intracellular protein transmembrane transport"/>
    <property type="evidence" value="ECO:0007669"/>
    <property type="project" value="UniProtKB-UniRule"/>
</dbReference>
<dbReference type="GO" id="GO:0006605">
    <property type="term" value="P:protein targeting"/>
    <property type="evidence" value="ECO:0007669"/>
    <property type="project" value="UniProtKB-UniRule"/>
</dbReference>
<dbReference type="Pfam" id="PF00584">
    <property type="entry name" value="SecE"/>
    <property type="match status" value="1"/>
</dbReference>
<comment type="subcellular location">
    <subcellularLocation>
        <location evidence="9">Cell membrane</location>
        <topology evidence="9">Single-pass membrane protein</topology>
    </subcellularLocation>
    <subcellularLocation>
        <location evidence="1">Membrane</location>
    </subcellularLocation>
</comment>
<keyword evidence="7 9" id="KW-0811">Translocation</keyword>
<dbReference type="PANTHER" id="PTHR33910">
    <property type="entry name" value="PROTEIN TRANSLOCASE SUBUNIT SECE"/>
    <property type="match status" value="1"/>
</dbReference>
<organism evidence="10 11">
    <name type="scientific">Candidatus Falkowbacteria bacterium CG23_combo_of_CG06-09_8_20_14_all_49_15</name>
    <dbReference type="NCBI Taxonomy" id="1974572"/>
    <lineage>
        <taxon>Bacteria</taxon>
        <taxon>Candidatus Falkowiibacteriota</taxon>
    </lineage>
</organism>
<dbReference type="EMBL" id="PCSD01000116">
    <property type="protein sequence ID" value="PIP33344.1"/>
    <property type="molecule type" value="Genomic_DNA"/>
</dbReference>
<evidence type="ECO:0000256" key="1">
    <source>
        <dbReference type="ARBA" id="ARBA00004370"/>
    </source>
</evidence>
<evidence type="ECO:0000256" key="6">
    <source>
        <dbReference type="ARBA" id="ARBA00022989"/>
    </source>
</evidence>
<reference evidence="10 11" key="1">
    <citation type="submission" date="2017-09" db="EMBL/GenBank/DDBJ databases">
        <title>Depth-based differentiation of microbial function through sediment-hosted aquifers and enrichment of novel symbionts in the deep terrestrial subsurface.</title>
        <authorList>
            <person name="Probst A.J."/>
            <person name="Ladd B."/>
            <person name="Jarett J.K."/>
            <person name="Geller-Mcgrath D.E."/>
            <person name="Sieber C.M."/>
            <person name="Emerson J.B."/>
            <person name="Anantharaman K."/>
            <person name="Thomas B.C."/>
            <person name="Malmstrom R."/>
            <person name="Stieglmeier M."/>
            <person name="Klingl A."/>
            <person name="Woyke T."/>
            <person name="Ryan C.M."/>
            <person name="Banfield J.F."/>
        </authorList>
    </citation>
    <scope>NUCLEOTIDE SEQUENCE [LARGE SCALE GENOMIC DNA]</scope>
    <source>
        <strain evidence="10">CG23_combo_of_CG06-09_8_20_14_all_49_15</strain>
    </source>
</reference>
<dbReference type="InterPro" id="IPR038379">
    <property type="entry name" value="SecE_sf"/>
</dbReference>
<comment type="function">
    <text evidence="9">Essential subunit of the Sec protein translocation channel SecYEG. Clamps together the 2 halves of SecY. May contact the channel plug during translocation.</text>
</comment>
<dbReference type="InterPro" id="IPR001901">
    <property type="entry name" value="Translocase_SecE/Sec61-g"/>
</dbReference>
<evidence type="ECO:0000256" key="7">
    <source>
        <dbReference type="ARBA" id="ARBA00023010"/>
    </source>
</evidence>
<comment type="similarity">
    <text evidence="9">Belongs to the SecE/SEC61-gamma family.</text>
</comment>
<dbReference type="PRINTS" id="PR01650">
    <property type="entry name" value="SECETRNLCASE"/>
</dbReference>
<keyword evidence="5 9" id="KW-0653">Protein transport</keyword>
<dbReference type="GO" id="GO:0008320">
    <property type="term" value="F:protein transmembrane transporter activity"/>
    <property type="evidence" value="ECO:0007669"/>
    <property type="project" value="UniProtKB-UniRule"/>
</dbReference>
<proteinExistence type="inferred from homology"/>
<dbReference type="GO" id="GO:0043952">
    <property type="term" value="P:protein transport by the Sec complex"/>
    <property type="evidence" value="ECO:0007669"/>
    <property type="project" value="UniProtKB-UniRule"/>
</dbReference>
<evidence type="ECO:0000256" key="9">
    <source>
        <dbReference type="HAMAP-Rule" id="MF_00422"/>
    </source>
</evidence>
<dbReference type="Proteomes" id="UP000230729">
    <property type="component" value="Unassembled WGS sequence"/>
</dbReference>
<sequence length="61" mass="7002">MSKLTNYIRESVLEMKKVTWPTKKEVYNFTLLVIVISLAVSAFLGGLDALFNYLLKIITTY</sequence>
<dbReference type="HAMAP" id="MF_00422">
    <property type="entry name" value="SecE"/>
    <property type="match status" value="1"/>
</dbReference>
<evidence type="ECO:0000256" key="8">
    <source>
        <dbReference type="ARBA" id="ARBA00023136"/>
    </source>
</evidence>
<comment type="subunit">
    <text evidence="9">Component of the Sec protein translocase complex. Heterotrimer consisting of SecY, SecE and SecG subunits. The heterotrimers can form oligomers, although 1 heterotrimer is thought to be able to translocate proteins. Interacts with the ribosome. Interacts with SecDF, and other proteins may be involved. Interacts with SecA.</text>
</comment>
<dbReference type="PANTHER" id="PTHR33910:SF1">
    <property type="entry name" value="PROTEIN TRANSLOCASE SUBUNIT SECE"/>
    <property type="match status" value="1"/>
</dbReference>
<name>A0A2G9ZJK0_9BACT</name>
<dbReference type="PROSITE" id="PS01067">
    <property type="entry name" value="SECE_SEC61G"/>
    <property type="match status" value="1"/>
</dbReference>
<dbReference type="GO" id="GO:0005886">
    <property type="term" value="C:plasma membrane"/>
    <property type="evidence" value="ECO:0007669"/>
    <property type="project" value="UniProtKB-SubCell"/>
</dbReference>
<evidence type="ECO:0000256" key="3">
    <source>
        <dbReference type="ARBA" id="ARBA00022475"/>
    </source>
</evidence>
<keyword evidence="4 9" id="KW-0812">Transmembrane</keyword>
<dbReference type="Gene3D" id="1.20.5.1030">
    <property type="entry name" value="Preprotein translocase secy subunit"/>
    <property type="match status" value="1"/>
</dbReference>
<accession>A0A2G9ZJK0</accession>
<dbReference type="InterPro" id="IPR005807">
    <property type="entry name" value="SecE_bac"/>
</dbReference>
<evidence type="ECO:0000256" key="4">
    <source>
        <dbReference type="ARBA" id="ARBA00022692"/>
    </source>
</evidence>
<feature type="transmembrane region" description="Helical" evidence="9">
    <location>
        <begin position="29"/>
        <end position="55"/>
    </location>
</feature>
<evidence type="ECO:0000256" key="2">
    <source>
        <dbReference type="ARBA" id="ARBA00022448"/>
    </source>
</evidence>
<keyword evidence="6 9" id="KW-1133">Transmembrane helix</keyword>
<protein>
    <recommendedName>
        <fullName evidence="9">Protein translocase subunit SecE</fullName>
    </recommendedName>
</protein>
<dbReference type="GO" id="GO:0009306">
    <property type="term" value="P:protein secretion"/>
    <property type="evidence" value="ECO:0007669"/>
    <property type="project" value="UniProtKB-UniRule"/>
</dbReference>
<comment type="caution">
    <text evidence="10">The sequence shown here is derived from an EMBL/GenBank/DDBJ whole genome shotgun (WGS) entry which is preliminary data.</text>
</comment>
<dbReference type="NCBIfam" id="TIGR00964">
    <property type="entry name" value="secE_bact"/>
    <property type="match status" value="1"/>
</dbReference>
<evidence type="ECO:0000256" key="5">
    <source>
        <dbReference type="ARBA" id="ARBA00022927"/>
    </source>
</evidence>